<feature type="region of interest" description="Disordered" evidence="5">
    <location>
        <begin position="458"/>
        <end position="482"/>
    </location>
</feature>
<accession>A0A7L4GJU4</accession>
<feature type="region of interest" description="Disordered" evidence="5">
    <location>
        <begin position="316"/>
        <end position="346"/>
    </location>
</feature>
<evidence type="ECO:0000256" key="1">
    <source>
        <dbReference type="ARBA" id="ARBA00004308"/>
    </source>
</evidence>
<sequence>PLRDHRATVKRIREMSPYQANYWACAIPDSLPPSPDRRSPHWNPHKEYEDLLDYAYPLKPRYELGKMPEPFLHDSGIGLDSFSVSPEGTPRSASVYGRARPAQGGGENGYRRFVASVERFSTPGPGKRGCSGAGSYSEPLPSAKASLAQNASSHLSRGFAKDAVTEPGPSGHPAAGGRTWWARGSPLPTSKGEVESRDKFLPTTRVLPLRKEWEGDEEFLSLPPRLRELERLAQFLSSLSLTVRTPGQDHRNLPRHHSSSRQPLLSESAPSGEAGGRDVRGNTENYAGLWYPCSSGKPSWENRESRGQIHRDHLQGLHLPGNLRDPLDVMYPNEPRAEEPPKKSQQSESLAECVKMFCCQLEELIRWLYTVVDVTSSWVPASPDAGSARASLHRYLEFRKDVADHRSLTESVLERGEALLACMAWNSPALRDTLGLIAQQSEELEAHAERLSRAVLAATGPPRGEDGAEDEGVQPAAAQWVS</sequence>
<feature type="non-terminal residue" evidence="6">
    <location>
        <position position="1"/>
    </location>
</feature>
<reference evidence="6 7" key="1">
    <citation type="submission" date="2020-02" db="EMBL/GenBank/DDBJ databases">
        <title>Bird 10,000 Genomes (B10K) Project - Family phase.</title>
        <authorList>
            <person name="Zhang G."/>
        </authorList>
    </citation>
    <scope>NUCLEOTIDE SEQUENCE [LARGE SCALE GENOMIC DNA]</scope>
    <source>
        <strain evidence="6">B10K-DU-001-40</strain>
        <tissue evidence="6">Muscle</tissue>
    </source>
</reference>
<organism evidence="6 7">
    <name type="scientific">Podargus strigoides</name>
    <name type="common">Tawny frogmouth</name>
    <name type="synonym">Caprimulgus strigoides</name>
    <dbReference type="NCBI Taxonomy" id="8905"/>
    <lineage>
        <taxon>Eukaryota</taxon>
        <taxon>Metazoa</taxon>
        <taxon>Chordata</taxon>
        <taxon>Craniata</taxon>
        <taxon>Vertebrata</taxon>
        <taxon>Euteleostomi</taxon>
        <taxon>Archelosauria</taxon>
        <taxon>Archosauria</taxon>
        <taxon>Dinosauria</taxon>
        <taxon>Saurischia</taxon>
        <taxon>Theropoda</taxon>
        <taxon>Coelurosauria</taxon>
        <taxon>Aves</taxon>
        <taxon>Neognathae</taxon>
        <taxon>Neoaves</taxon>
        <taxon>Strisores</taxon>
        <taxon>Caprimulgiformes</taxon>
        <taxon>Podargidae</taxon>
        <taxon>Podargus</taxon>
    </lineage>
</organism>
<keyword evidence="3" id="KW-0677">Repeat</keyword>
<dbReference type="Gene3D" id="1.20.58.60">
    <property type="match status" value="1"/>
</dbReference>
<feature type="compositionally biased region" description="Polar residues" evidence="5">
    <location>
        <begin position="260"/>
        <end position="269"/>
    </location>
</feature>
<dbReference type="SUPFAM" id="SSF46966">
    <property type="entry name" value="Spectrin repeat"/>
    <property type="match status" value="1"/>
</dbReference>
<keyword evidence="7" id="KW-1185">Reference proteome</keyword>
<dbReference type="PANTHER" id="PTHR14514">
    <property type="entry name" value="PKA ANCHORING PROTEIN"/>
    <property type="match status" value="1"/>
</dbReference>
<evidence type="ECO:0000256" key="2">
    <source>
        <dbReference type="ARBA" id="ARBA00022553"/>
    </source>
</evidence>
<name>A0A7L4GJU4_PODST</name>
<keyword evidence="4" id="KW-0472">Membrane</keyword>
<proteinExistence type="predicted"/>
<dbReference type="PANTHER" id="PTHR14514:SF2">
    <property type="entry name" value="A-KINASE ANCHOR PROTEIN 6"/>
    <property type="match status" value="1"/>
</dbReference>
<evidence type="ECO:0000256" key="3">
    <source>
        <dbReference type="ARBA" id="ARBA00022737"/>
    </source>
</evidence>
<evidence type="ECO:0000313" key="6">
    <source>
        <dbReference type="EMBL" id="NXX13241.1"/>
    </source>
</evidence>
<feature type="region of interest" description="Disordered" evidence="5">
    <location>
        <begin position="121"/>
        <end position="199"/>
    </location>
</feature>
<dbReference type="AlphaFoldDB" id="A0A7L4GJU4"/>
<evidence type="ECO:0000256" key="4">
    <source>
        <dbReference type="ARBA" id="ARBA00023136"/>
    </source>
</evidence>
<evidence type="ECO:0000313" key="7">
    <source>
        <dbReference type="Proteomes" id="UP000584326"/>
    </source>
</evidence>
<dbReference type="OrthoDB" id="9448174at2759"/>
<dbReference type="Proteomes" id="UP000584326">
    <property type="component" value="Unassembled WGS sequence"/>
</dbReference>
<gene>
    <name evidence="6" type="primary">Cep68</name>
    <name evidence="6" type="ORF">PODSTR_R05711</name>
</gene>
<feature type="region of interest" description="Disordered" evidence="5">
    <location>
        <begin position="83"/>
        <end position="108"/>
    </location>
</feature>
<protein>
    <submittedName>
        <fullName evidence="6">CEP68 protein</fullName>
    </submittedName>
</protein>
<dbReference type="EMBL" id="VZTK01007453">
    <property type="protein sequence ID" value="NXX13241.1"/>
    <property type="molecule type" value="Genomic_DNA"/>
</dbReference>
<comment type="subcellular location">
    <subcellularLocation>
        <location evidence="1">Endomembrane system</location>
    </subcellularLocation>
</comment>
<comment type="caution">
    <text evidence="6">The sequence shown here is derived from an EMBL/GenBank/DDBJ whole genome shotgun (WGS) entry which is preliminary data.</text>
</comment>
<keyword evidence="2" id="KW-0597">Phosphoprotein</keyword>
<feature type="non-terminal residue" evidence="6">
    <location>
        <position position="482"/>
    </location>
</feature>
<feature type="region of interest" description="Disordered" evidence="5">
    <location>
        <begin position="243"/>
        <end position="281"/>
    </location>
</feature>
<evidence type="ECO:0000256" key="5">
    <source>
        <dbReference type="SAM" id="MobiDB-lite"/>
    </source>
</evidence>